<evidence type="ECO:0000313" key="3">
    <source>
        <dbReference type="Proteomes" id="UP000094053"/>
    </source>
</evidence>
<evidence type="ECO:0000313" key="2">
    <source>
        <dbReference type="EMBL" id="ODQ91434.1"/>
    </source>
</evidence>
<reference evidence="3" key="1">
    <citation type="submission" date="2016-09" db="EMBL/GenBank/DDBJ databases">
        <authorList>
            <person name="Greninger A.L."/>
            <person name="Jerome K.R."/>
            <person name="Mcnair B."/>
            <person name="Wallis C."/>
            <person name="Fang F."/>
        </authorList>
    </citation>
    <scope>NUCLEOTIDE SEQUENCE [LARGE SCALE GENOMIC DNA]</scope>
    <source>
        <strain evidence="3">M6</strain>
    </source>
</reference>
<sequence>MEQICRECGFDQSETLPSDVATELSPMSQAIGASVLAISGDELRRRPAATVWSPLEYLGHLRESMAFHRWLIECALSENNPLIPAVDPDESVAQSAYNDADPHELLAQFERRIQRLADALIALDDDSADHPVTLDGREISVALVARSAWHECHHHLGDIRRLGGLDP</sequence>
<protein>
    <recommendedName>
        <fullName evidence="1">DinB-like domain-containing protein</fullName>
    </recommendedName>
</protein>
<proteinExistence type="predicted"/>
<evidence type="ECO:0000259" key="1">
    <source>
        <dbReference type="Pfam" id="PF12867"/>
    </source>
</evidence>
<dbReference type="Gene3D" id="1.20.120.450">
    <property type="entry name" value="dinb family like domain"/>
    <property type="match status" value="1"/>
</dbReference>
<name>A0A1E3RNK2_MYCFV</name>
<dbReference type="InterPro" id="IPR034660">
    <property type="entry name" value="DinB/YfiT-like"/>
</dbReference>
<dbReference type="STRING" id="1776.BHQ18_04855"/>
<dbReference type="InterPro" id="IPR024775">
    <property type="entry name" value="DinB-like"/>
</dbReference>
<keyword evidence="3" id="KW-1185">Reference proteome</keyword>
<dbReference type="AlphaFoldDB" id="A0A1E3RNK2"/>
<dbReference type="EMBL" id="MIHA01000003">
    <property type="protein sequence ID" value="ODQ91434.1"/>
    <property type="molecule type" value="Genomic_DNA"/>
</dbReference>
<feature type="domain" description="DinB-like" evidence="1">
    <location>
        <begin position="37"/>
        <end position="155"/>
    </location>
</feature>
<organism evidence="2 3">
    <name type="scientific">Mycolicibacterium flavescens</name>
    <name type="common">Mycobacterium flavescens</name>
    <dbReference type="NCBI Taxonomy" id="1776"/>
    <lineage>
        <taxon>Bacteria</taxon>
        <taxon>Bacillati</taxon>
        <taxon>Actinomycetota</taxon>
        <taxon>Actinomycetes</taxon>
        <taxon>Mycobacteriales</taxon>
        <taxon>Mycobacteriaceae</taxon>
        <taxon>Mycolicibacterium</taxon>
    </lineage>
</organism>
<dbReference type="SUPFAM" id="SSF109854">
    <property type="entry name" value="DinB/YfiT-like putative metalloenzymes"/>
    <property type="match status" value="1"/>
</dbReference>
<gene>
    <name evidence="2" type="ORF">BHQ18_04855</name>
</gene>
<dbReference type="OrthoDB" id="3376896at2"/>
<dbReference type="RefSeq" id="WP_069412457.1">
    <property type="nucleotide sequence ID" value="NZ_JACKUL010000008.1"/>
</dbReference>
<accession>A0A1E3RNK2</accession>
<comment type="caution">
    <text evidence="2">The sequence shown here is derived from an EMBL/GenBank/DDBJ whole genome shotgun (WGS) entry which is preliminary data.</text>
</comment>
<dbReference type="Pfam" id="PF12867">
    <property type="entry name" value="DinB_2"/>
    <property type="match status" value="1"/>
</dbReference>
<dbReference type="Proteomes" id="UP000094053">
    <property type="component" value="Unassembled WGS sequence"/>
</dbReference>